<feature type="region of interest" description="Disordered" evidence="1">
    <location>
        <begin position="836"/>
        <end position="876"/>
    </location>
</feature>
<reference evidence="3" key="1">
    <citation type="submission" date="2023-10" db="EMBL/GenBank/DDBJ databases">
        <authorList>
            <person name="Chen Y."/>
            <person name="Shah S."/>
            <person name="Dougan E. K."/>
            <person name="Thang M."/>
            <person name="Chan C."/>
        </authorList>
    </citation>
    <scope>NUCLEOTIDE SEQUENCE [LARGE SCALE GENOMIC DNA]</scope>
</reference>
<feature type="compositionally biased region" description="Basic and acidic residues" evidence="1">
    <location>
        <begin position="381"/>
        <end position="411"/>
    </location>
</feature>
<dbReference type="InterPro" id="IPR029028">
    <property type="entry name" value="Alpha/beta_knot_MTases"/>
</dbReference>
<evidence type="ECO:0000313" key="4">
    <source>
        <dbReference type="Proteomes" id="UP001189429"/>
    </source>
</evidence>
<feature type="compositionally biased region" description="Basic residues" evidence="1">
    <location>
        <begin position="865"/>
        <end position="876"/>
    </location>
</feature>
<dbReference type="Gene3D" id="3.40.1280.10">
    <property type="match status" value="1"/>
</dbReference>
<keyword evidence="4" id="KW-1185">Reference proteome</keyword>
<feature type="domain" description="Ribosomal RNA small subunit methyltransferase E methyltransferase" evidence="2">
    <location>
        <begin position="693"/>
        <end position="838"/>
    </location>
</feature>
<dbReference type="SUPFAM" id="SSF75217">
    <property type="entry name" value="alpha/beta knot"/>
    <property type="match status" value="1"/>
</dbReference>
<organism evidence="3 4">
    <name type="scientific">Prorocentrum cordatum</name>
    <dbReference type="NCBI Taxonomy" id="2364126"/>
    <lineage>
        <taxon>Eukaryota</taxon>
        <taxon>Sar</taxon>
        <taxon>Alveolata</taxon>
        <taxon>Dinophyceae</taxon>
        <taxon>Prorocentrales</taxon>
        <taxon>Prorocentraceae</taxon>
        <taxon>Prorocentrum</taxon>
    </lineage>
</organism>
<comment type="caution">
    <text evidence="3">The sequence shown here is derived from an EMBL/GenBank/DDBJ whole genome shotgun (WGS) entry which is preliminary data.</text>
</comment>
<feature type="region of interest" description="Disordered" evidence="1">
    <location>
        <begin position="352"/>
        <end position="411"/>
    </location>
</feature>
<dbReference type="InterPro" id="IPR029026">
    <property type="entry name" value="tRNA_m1G_MTases_N"/>
</dbReference>
<evidence type="ECO:0000259" key="2">
    <source>
        <dbReference type="Pfam" id="PF04452"/>
    </source>
</evidence>
<dbReference type="Pfam" id="PF04452">
    <property type="entry name" value="Methyltrans_RNA"/>
    <property type="match status" value="1"/>
</dbReference>
<sequence>MRIPLLLIAIGKRELRNGAFSVPSTLYPNAIGMMRGLKLRAHLQSRNGRPSHHLRGAIHLAREELGPDSAARLLAENKKYGVAKHKIPIVEEFPRPLKLADFLPPPPPREDLQQIINAMVVTLTHVVNHFLHMHAAPQICPPIMPLGVVSGEHVTKVQELLSQLSTQSAGSVAHEFNTSACDPNFEPIVTAPESNDTFMHALDFETELCIFEELHATGGTATPADEAQLANLQSGDLAADRDRDGDGPGCSNVHAFASLSDSTVVRCLAFVWIFVFYATYRFEDIDTLHRIYDSADAHFCVAVWSHLQGFFGLSVAFWGTDISWLFCVTAVVGSRGFGISWVFCGIAVPAPSSARGSPAWGKHGKVKGKDNDNVTGQVKSGGKDANVKDKNKDKGLDQDKNKDQDNARLKIPRDTAYGSRKVFRADIPPCACPGARIDLSSAPSYEDAAFVADFPEDAVGAQTKGDKDKDKDSVKDKNKDTNKDHNTGTIEGLGDVVTSRAWSLGDHVRLHDLRTATLNGESGVISKLHAGLLKWITDHVYRFPHPLASARAGLPGTVGSAAFLLLLEPGELSPARIGEIFVGAFQGALVSTAARAGAGPELRRAVLPFGDARLQRFLLGETDRLPADGCAVPCGVLDAGVAESARLRWLWPDPGEKPRRRRMYPGQGKMLVPEAAEVLLEGPWLPSPMPPPLVDVLLALPRPQQLERILPQVAQVGVGTVLLCGAAKVEDRYFESSALAPEALRRGLAAGLAEAGRGRPLAVAELEPLLRKGGLLDELSPRGRAARLVAHPRGAVETHQLPRAGGRGGAEPLRVLVALGPEAGWDEPAELDLFRGRGLPGRQRRAPRAALGRGRDGAAGAGGRVRGRARGRARGG</sequence>
<evidence type="ECO:0000256" key="1">
    <source>
        <dbReference type="SAM" id="MobiDB-lite"/>
    </source>
</evidence>
<gene>
    <name evidence="3" type="ORF">PCOR1329_LOCUS85189</name>
</gene>
<feature type="region of interest" description="Disordered" evidence="1">
    <location>
        <begin position="460"/>
        <end position="490"/>
    </location>
</feature>
<dbReference type="EMBL" id="CAUYUJ010022548">
    <property type="protein sequence ID" value="CAK0911263.1"/>
    <property type="molecule type" value="Genomic_DNA"/>
</dbReference>
<protein>
    <recommendedName>
        <fullName evidence="2">Ribosomal RNA small subunit methyltransferase E methyltransferase domain-containing protein</fullName>
    </recommendedName>
</protein>
<proteinExistence type="predicted"/>
<dbReference type="InterPro" id="IPR046886">
    <property type="entry name" value="RsmE_MTase_dom"/>
</dbReference>
<feature type="compositionally biased region" description="Basic and acidic residues" evidence="1">
    <location>
        <begin position="464"/>
        <end position="486"/>
    </location>
</feature>
<evidence type="ECO:0000313" key="3">
    <source>
        <dbReference type="EMBL" id="CAK0911263.1"/>
    </source>
</evidence>
<accession>A0ABN9YEK4</accession>
<name>A0ABN9YEK4_9DINO</name>
<dbReference type="Proteomes" id="UP001189429">
    <property type="component" value="Unassembled WGS sequence"/>
</dbReference>